<protein>
    <submittedName>
        <fullName evidence="1">Uncharacterized protein</fullName>
    </submittedName>
</protein>
<dbReference type="EMBL" id="CP060053">
    <property type="protein sequence ID" value="QNE06846.1"/>
    <property type="molecule type" value="Genomic_DNA"/>
</dbReference>
<gene>
    <name evidence="1" type="ORF">H4O24_17355</name>
</gene>
<proteinExistence type="predicted"/>
<keyword evidence="1" id="KW-0614">Plasmid</keyword>
<dbReference type="Proteomes" id="UP000515297">
    <property type="component" value="Plasmid plas1"/>
</dbReference>
<sequence>MTNPNRNRSSHDARPDRTIVAAHFEYAADREAYDAYVVRQGESAAYRLRWPFRKIVCGSWSALRFAASSEAPMVGPIHSRCRPECDETDIARAFFQFLESEMDEDRMPTLVPPTLVTWDGEALHVPSLRRAAQHHDLVLPAQLRKLAPDAVHRLDLREMLSTGREDILLCEYAHALGLPGLPVPALEVATLVEGSDWRALEEQCAATVMTSAIIAARHLASTEEVAQSGAAVTDAIVAGFGKREATPFTARLAEWHAVFREDLRSGDFDQGRADDDE</sequence>
<dbReference type="RefSeq" id="WP_185885778.1">
    <property type="nucleotide sequence ID" value="NZ_CP060053.1"/>
</dbReference>
<evidence type="ECO:0000313" key="1">
    <source>
        <dbReference type="EMBL" id="QNE06846.1"/>
    </source>
</evidence>
<evidence type="ECO:0000313" key="2">
    <source>
        <dbReference type="Proteomes" id="UP000515297"/>
    </source>
</evidence>
<accession>A0A7G6VYN1</accession>
<name>A0A7G6VYN1_9SPHN</name>
<dbReference type="AlphaFoldDB" id="A0A7G6VYN1"/>
<geneLocation type="plasmid" evidence="1 2">
    <name>plas1</name>
</geneLocation>
<reference evidence="1 2" key="1">
    <citation type="submission" date="2020-08" db="EMBL/GenBank/DDBJ databases">
        <authorList>
            <person name="Liu G."/>
            <person name="Sun C."/>
        </authorList>
    </citation>
    <scope>NUCLEOTIDE SEQUENCE [LARGE SCALE GENOMIC DNA]</scope>
    <source>
        <strain evidence="1 2">OT19</strain>
        <plasmid evidence="1 2">plas1</plasmid>
    </source>
</reference>
<organism evidence="1 2">
    <name type="scientific">Croceicoccus marinus</name>
    <dbReference type="NCBI Taxonomy" id="450378"/>
    <lineage>
        <taxon>Bacteria</taxon>
        <taxon>Pseudomonadati</taxon>
        <taxon>Pseudomonadota</taxon>
        <taxon>Alphaproteobacteria</taxon>
        <taxon>Sphingomonadales</taxon>
        <taxon>Erythrobacteraceae</taxon>
        <taxon>Croceicoccus</taxon>
    </lineage>
</organism>